<dbReference type="InterPro" id="IPR006311">
    <property type="entry name" value="TAT_signal"/>
</dbReference>
<evidence type="ECO:0008006" key="3">
    <source>
        <dbReference type="Google" id="ProtNLM"/>
    </source>
</evidence>
<keyword evidence="2" id="KW-1185">Reference proteome</keyword>
<name>A0A6P2C873_9ACTN</name>
<comment type="caution">
    <text evidence="1">The sequence shown here is derived from an EMBL/GenBank/DDBJ whole genome shotgun (WGS) entry which is preliminary data.</text>
</comment>
<dbReference type="OrthoDB" id="5173308at2"/>
<sequence>MKISNRRWWLAAAAAVLVAVSAVLTTMGSGGANAVPVRATAAKAGGLGQLTGLLPRNKLTEESALQVDLSKETVRLPLYPGTANGKKVWYTLLDASDAGLAHDLGVNYAPKLANIAISDPAAVQTVTLGSPTPQQNPFGPAAVHFAGAPDFSPTRIATPGPDGFPLAKFQPGSVAGPGYSPFIKIAGSDVVYNAPIVATGDGPFDVVHHTNTEDRVLGIHIARPSKPGQFAESWVDLLFVKGFDAGQPIVYLSTDAGQPLTAVLERSTYVPALNNASFNGGDDFLGSARERLFGFINGQTGAANPNAQGFVHLVKDGFASSDASAGNTAMINALRNGGDLLNVFGDFPTLADPRHADAYSPLWDAQLGLWTPKAVKAGLNTRQIDENQVFNLAATRPDLLTGVNPATGQPAPYGSVGVDINCAVIGYTATAPTANLAPPAPNSQFPPR</sequence>
<evidence type="ECO:0000313" key="1">
    <source>
        <dbReference type="EMBL" id="TVZ06526.1"/>
    </source>
</evidence>
<accession>A0A6P2C873</accession>
<dbReference type="PROSITE" id="PS51318">
    <property type="entry name" value="TAT"/>
    <property type="match status" value="1"/>
</dbReference>
<dbReference type="Proteomes" id="UP000460272">
    <property type="component" value="Unassembled WGS sequence"/>
</dbReference>
<proteinExistence type="predicted"/>
<organism evidence="1 2">
    <name type="scientific">Trebonia kvetii</name>
    <dbReference type="NCBI Taxonomy" id="2480626"/>
    <lineage>
        <taxon>Bacteria</taxon>
        <taxon>Bacillati</taxon>
        <taxon>Actinomycetota</taxon>
        <taxon>Actinomycetes</taxon>
        <taxon>Streptosporangiales</taxon>
        <taxon>Treboniaceae</taxon>
        <taxon>Trebonia</taxon>
    </lineage>
</organism>
<gene>
    <name evidence="1" type="ORF">EAS64_03710</name>
</gene>
<dbReference type="RefSeq" id="WP_145851279.1">
    <property type="nucleotide sequence ID" value="NZ_RPFW01000001.1"/>
</dbReference>
<protein>
    <recommendedName>
        <fullName evidence="3">DUF4331 domain-containing protein</fullName>
    </recommendedName>
</protein>
<reference evidence="1 2" key="1">
    <citation type="submission" date="2018-11" db="EMBL/GenBank/DDBJ databases">
        <title>Trebonia kvetii gen.nov., sp.nov., a novel acidophilic actinobacterium, and proposal of the new actinobacterial family Treboniaceae fam. nov.</title>
        <authorList>
            <person name="Rapoport D."/>
            <person name="Sagova-Mareckova M."/>
            <person name="Sedlacek I."/>
            <person name="Provaznik J."/>
            <person name="Kralova S."/>
            <person name="Pavlinic D."/>
            <person name="Benes V."/>
            <person name="Kopecky J."/>
        </authorList>
    </citation>
    <scope>NUCLEOTIDE SEQUENCE [LARGE SCALE GENOMIC DNA]</scope>
    <source>
        <strain evidence="1 2">15Tr583</strain>
    </source>
</reference>
<dbReference type="AlphaFoldDB" id="A0A6P2C873"/>
<evidence type="ECO:0000313" key="2">
    <source>
        <dbReference type="Proteomes" id="UP000460272"/>
    </source>
</evidence>
<dbReference type="EMBL" id="RPFW01000001">
    <property type="protein sequence ID" value="TVZ06526.1"/>
    <property type="molecule type" value="Genomic_DNA"/>
</dbReference>